<accession>A0A1R3JJ23</accession>
<dbReference type="AlphaFoldDB" id="A0A1R3JJ23"/>
<organism evidence="3 4">
    <name type="scientific">Corchorus capsularis</name>
    <name type="common">Jute</name>
    <dbReference type="NCBI Taxonomy" id="210143"/>
    <lineage>
        <taxon>Eukaryota</taxon>
        <taxon>Viridiplantae</taxon>
        <taxon>Streptophyta</taxon>
        <taxon>Embryophyta</taxon>
        <taxon>Tracheophyta</taxon>
        <taxon>Spermatophyta</taxon>
        <taxon>Magnoliopsida</taxon>
        <taxon>eudicotyledons</taxon>
        <taxon>Gunneridae</taxon>
        <taxon>Pentapetalae</taxon>
        <taxon>rosids</taxon>
        <taxon>malvids</taxon>
        <taxon>Malvales</taxon>
        <taxon>Malvaceae</taxon>
        <taxon>Grewioideae</taxon>
        <taxon>Apeibeae</taxon>
        <taxon>Corchorus</taxon>
    </lineage>
</organism>
<dbReference type="InterPro" id="IPR004182">
    <property type="entry name" value="GRAM"/>
</dbReference>
<evidence type="ECO:0000259" key="2">
    <source>
        <dbReference type="SMART" id="SM00568"/>
    </source>
</evidence>
<name>A0A1R3JJ23_COCAP</name>
<dbReference type="EMBL" id="AWWV01007769">
    <property type="protein sequence ID" value="OMO94856.1"/>
    <property type="molecule type" value="Genomic_DNA"/>
</dbReference>
<dbReference type="OMA" id="HIFGMQE"/>
<keyword evidence="4" id="KW-1185">Reference proteome</keyword>
<evidence type="ECO:0000313" key="3">
    <source>
        <dbReference type="EMBL" id="OMO94856.1"/>
    </source>
</evidence>
<evidence type="ECO:0000313" key="4">
    <source>
        <dbReference type="Proteomes" id="UP000188268"/>
    </source>
</evidence>
<dbReference type="InterPro" id="IPR037848">
    <property type="entry name" value="GEM-like"/>
</dbReference>
<proteinExistence type="inferred from homology"/>
<dbReference type="Pfam" id="PF02893">
    <property type="entry name" value="GRAM"/>
    <property type="match status" value="1"/>
</dbReference>
<evidence type="ECO:0000256" key="1">
    <source>
        <dbReference type="ARBA" id="ARBA00009414"/>
    </source>
</evidence>
<sequence>MGETRKLRNESSNFASRIRDHVNLGSKLSETVMGKLRLGARIIQEGGRENMFKQTFGMREGEELLKASQCYLSTTAGPIAGLLFISTEKVAFLSESPVTISSPTGHSITTDYKVLIPIRKIKTGKESENMKKPGQKYLLIVTKDEFEFWFMGFLRYEKAFDSLRKALSLVGIQLCEKPSRKGFLLLSA</sequence>
<comment type="caution">
    <text evidence="3">The sequence shown here is derived from an EMBL/GenBank/DDBJ whole genome shotgun (WGS) entry which is preliminary data.</text>
</comment>
<feature type="domain" description="GRAM" evidence="2">
    <location>
        <begin position="50"/>
        <end position="128"/>
    </location>
</feature>
<dbReference type="Gene3D" id="2.30.29.30">
    <property type="entry name" value="Pleckstrin-homology domain (PH domain)/Phosphotyrosine-binding domain (PTB)"/>
    <property type="match status" value="1"/>
</dbReference>
<dbReference type="SMART" id="SM00568">
    <property type="entry name" value="GRAM"/>
    <property type="match status" value="1"/>
</dbReference>
<reference evidence="3 4" key="1">
    <citation type="submission" date="2013-09" db="EMBL/GenBank/DDBJ databases">
        <title>Corchorus capsularis genome sequencing.</title>
        <authorList>
            <person name="Alam M."/>
            <person name="Haque M.S."/>
            <person name="Islam M.S."/>
            <person name="Emdad E.M."/>
            <person name="Islam M.M."/>
            <person name="Ahmed B."/>
            <person name="Halim A."/>
            <person name="Hossen Q.M.M."/>
            <person name="Hossain M.Z."/>
            <person name="Ahmed R."/>
            <person name="Khan M.M."/>
            <person name="Islam R."/>
            <person name="Rashid M.M."/>
            <person name="Khan S.A."/>
            <person name="Rahman M.S."/>
            <person name="Alam M."/>
        </authorList>
    </citation>
    <scope>NUCLEOTIDE SEQUENCE [LARGE SCALE GENOMIC DNA]</scope>
    <source>
        <strain evidence="4">cv. CVL-1</strain>
        <tissue evidence="3">Whole seedling</tissue>
    </source>
</reference>
<dbReference type="OrthoDB" id="1736712at2759"/>
<protein>
    <submittedName>
        <fullName evidence="3">FH interacting protein 1</fullName>
    </submittedName>
</protein>
<dbReference type="Gramene" id="OMO94856">
    <property type="protein sequence ID" value="OMO94856"/>
    <property type="gene ID" value="CCACVL1_05755"/>
</dbReference>
<gene>
    <name evidence="3" type="ORF">CCACVL1_05755</name>
</gene>
<dbReference type="InterPro" id="IPR011993">
    <property type="entry name" value="PH-like_dom_sf"/>
</dbReference>
<dbReference type="PANTHER" id="PTHR31969">
    <property type="entry name" value="GEM-LIKE PROTEIN 2"/>
    <property type="match status" value="1"/>
</dbReference>
<dbReference type="STRING" id="210143.A0A1R3JJ23"/>
<dbReference type="Proteomes" id="UP000188268">
    <property type="component" value="Unassembled WGS sequence"/>
</dbReference>
<comment type="similarity">
    <text evidence="1">Belongs to the GEM family.</text>
</comment>